<dbReference type="PANTHER" id="PTHR48022:SF50">
    <property type="entry name" value="HEXOSE TRANSPORTER HXT14"/>
    <property type="match status" value="1"/>
</dbReference>
<feature type="transmembrane region" description="Helical" evidence="8">
    <location>
        <begin position="352"/>
        <end position="373"/>
    </location>
</feature>
<evidence type="ECO:0000256" key="8">
    <source>
        <dbReference type="SAM" id="Phobius"/>
    </source>
</evidence>
<name>A0A8J2SWX0_ZYGB2</name>
<dbReference type="InterPro" id="IPR005828">
    <property type="entry name" value="MFS_sugar_transport-like"/>
</dbReference>
<dbReference type="InterPro" id="IPR050360">
    <property type="entry name" value="MFS_Sugar_Transporters"/>
</dbReference>
<keyword evidence="4 8" id="KW-0812">Transmembrane</keyword>
<dbReference type="GO" id="GO:0005351">
    <property type="term" value="F:carbohydrate:proton symporter activity"/>
    <property type="evidence" value="ECO:0007669"/>
    <property type="project" value="TreeGrafter"/>
</dbReference>
<dbReference type="Proteomes" id="UP000019375">
    <property type="component" value="Unassembled WGS sequence"/>
</dbReference>
<dbReference type="InterPro" id="IPR036259">
    <property type="entry name" value="MFS_trans_sf"/>
</dbReference>
<feature type="transmembrane region" description="Helical" evidence="8">
    <location>
        <begin position="161"/>
        <end position="179"/>
    </location>
</feature>
<dbReference type="EMBL" id="HG316454">
    <property type="protein sequence ID" value="CDF87363.1"/>
    <property type="molecule type" value="Genomic_DNA"/>
</dbReference>
<feature type="transmembrane region" description="Helical" evidence="8">
    <location>
        <begin position="317"/>
        <end position="340"/>
    </location>
</feature>
<evidence type="ECO:0000256" key="7">
    <source>
        <dbReference type="RuleBase" id="RU003346"/>
    </source>
</evidence>
<feature type="transmembrane region" description="Helical" evidence="8">
    <location>
        <begin position="476"/>
        <end position="497"/>
    </location>
</feature>
<evidence type="ECO:0000313" key="11">
    <source>
        <dbReference type="Proteomes" id="UP000019375"/>
    </source>
</evidence>
<reference evidence="11" key="1">
    <citation type="journal article" date="2013" name="Genome Announc.">
        <title>Genome sequence of the food spoilage yeast Zygosaccharomyces bailii CLIB 213(T).</title>
        <authorList>
            <person name="Galeote V."/>
            <person name="Bigey F."/>
            <person name="Devillers H."/>
            <person name="Neuveglise C."/>
            <person name="Dequin S."/>
        </authorList>
    </citation>
    <scope>NUCLEOTIDE SEQUENCE [LARGE SCALE GENOMIC DNA]</scope>
    <source>
        <strain evidence="11">CLIB 213 / ATCC 58445 / CBS 680 / CCRC 21525 / NBRC 1098 / NCYC 1416 / NRRL Y-2227</strain>
    </source>
</reference>
<evidence type="ECO:0000256" key="3">
    <source>
        <dbReference type="ARBA" id="ARBA00022448"/>
    </source>
</evidence>
<keyword evidence="5 8" id="KW-1133">Transmembrane helix</keyword>
<protein>
    <submittedName>
        <fullName evidence="10">BN860_04698g1_1</fullName>
    </submittedName>
</protein>
<comment type="similarity">
    <text evidence="2 7">Belongs to the major facilitator superfamily. Sugar transporter (TC 2.A.1.1) family.</text>
</comment>
<feature type="transmembrane region" description="Helical" evidence="8">
    <location>
        <begin position="411"/>
        <end position="435"/>
    </location>
</feature>
<evidence type="ECO:0000256" key="2">
    <source>
        <dbReference type="ARBA" id="ARBA00010992"/>
    </source>
</evidence>
<sequence>MAEEQAAPMVKAEFFESESNLLENIPSHMPIKYIESVEDKEEVPSLLKPVMLCVAIAFGGFIIGWDVGVIGGISNMESFQNNFGPLVDLATGRHYFPDILIGLVISIFSIGGALGGLTMAKTGDWRGRKFGLYLSMFVYCIGLGIQLVHDVSWWQFFAGRMLTGLAVGSTAVLVPMFLSESAPLTIRGAMTTLYQLMITFGIMMGNILNYAVRSKLSNPLDNISWQLPIYMGFIWAAVIVVGLLFTPESANFLVTKKHSIEEAKISFAIMNGISEDNDASIDFIEQTLKEQHQTERHACHLNLFEFITGKPKYAKRLLVGILVMTFQQLSGINYFFYYGTSLFEKANFKDPYLPSIFLSTVNFVATFGGVYLVESLGRKYCLLLGSLGMFSCMLIYSTVGTFALEYRSSGIVMIAFTCIYIMFFATTLGPVSFVVVSELFPMKTKAISMAICSSFNWMFGFMISLLTPVITTRIGFAYGYFFAGCLILSAIFVWAMVPETKGKSESDINTLYETEY</sequence>
<feature type="transmembrane region" description="Helical" evidence="8">
    <location>
        <begin position="94"/>
        <end position="118"/>
    </location>
</feature>
<dbReference type="OrthoDB" id="2241241at2759"/>
<keyword evidence="3 7" id="KW-0813">Transport</keyword>
<evidence type="ECO:0000259" key="9">
    <source>
        <dbReference type="PROSITE" id="PS50850"/>
    </source>
</evidence>
<dbReference type="PROSITE" id="PS00216">
    <property type="entry name" value="SUGAR_TRANSPORT_1"/>
    <property type="match status" value="1"/>
</dbReference>
<dbReference type="Gene3D" id="1.20.1250.20">
    <property type="entry name" value="MFS general substrate transporter like domains"/>
    <property type="match status" value="1"/>
</dbReference>
<keyword evidence="6 8" id="KW-0472">Membrane</keyword>
<feature type="domain" description="Major facilitator superfamily (MFS) profile" evidence="9">
    <location>
        <begin position="52"/>
        <end position="501"/>
    </location>
</feature>
<feature type="transmembrane region" description="Helical" evidence="8">
    <location>
        <begin position="447"/>
        <end position="470"/>
    </location>
</feature>
<feature type="transmembrane region" description="Helical" evidence="8">
    <location>
        <begin position="380"/>
        <end position="399"/>
    </location>
</feature>
<dbReference type="NCBIfam" id="TIGR00879">
    <property type="entry name" value="SP"/>
    <property type="match status" value="1"/>
</dbReference>
<evidence type="ECO:0000256" key="1">
    <source>
        <dbReference type="ARBA" id="ARBA00004141"/>
    </source>
</evidence>
<organism evidence="10 11">
    <name type="scientific">Zygosaccharomyces bailii (strain CLIB 213 / ATCC 58445 / CBS 680 / BCRC 21525 / NBRC 1098 / NCYC 1416 / NRRL Y-2227)</name>
    <dbReference type="NCBI Taxonomy" id="1333698"/>
    <lineage>
        <taxon>Eukaryota</taxon>
        <taxon>Fungi</taxon>
        <taxon>Dikarya</taxon>
        <taxon>Ascomycota</taxon>
        <taxon>Saccharomycotina</taxon>
        <taxon>Saccharomycetes</taxon>
        <taxon>Saccharomycetales</taxon>
        <taxon>Saccharomycetaceae</taxon>
        <taxon>Zygosaccharomyces</taxon>
    </lineage>
</organism>
<dbReference type="GO" id="GO:0005886">
    <property type="term" value="C:plasma membrane"/>
    <property type="evidence" value="ECO:0007669"/>
    <property type="project" value="TreeGrafter"/>
</dbReference>
<dbReference type="Pfam" id="PF00083">
    <property type="entry name" value="Sugar_tr"/>
    <property type="match status" value="1"/>
</dbReference>
<feature type="transmembrane region" description="Helical" evidence="8">
    <location>
        <begin position="191"/>
        <end position="212"/>
    </location>
</feature>
<evidence type="ECO:0000256" key="6">
    <source>
        <dbReference type="ARBA" id="ARBA00023136"/>
    </source>
</evidence>
<evidence type="ECO:0000256" key="4">
    <source>
        <dbReference type="ARBA" id="ARBA00022692"/>
    </source>
</evidence>
<dbReference type="InterPro" id="IPR020846">
    <property type="entry name" value="MFS_dom"/>
</dbReference>
<dbReference type="PRINTS" id="PR00171">
    <property type="entry name" value="SUGRTRNSPORT"/>
</dbReference>
<gene>
    <name evidence="10" type="ORF">BN860_04698g</name>
</gene>
<feature type="transmembrane region" description="Helical" evidence="8">
    <location>
        <begin position="227"/>
        <end position="246"/>
    </location>
</feature>
<dbReference type="AlphaFoldDB" id="A0A8J2SWX0"/>
<accession>A0A8J2SWX0</accession>
<dbReference type="PROSITE" id="PS50850">
    <property type="entry name" value="MFS"/>
    <property type="match status" value="1"/>
</dbReference>
<feature type="transmembrane region" description="Helical" evidence="8">
    <location>
        <begin position="130"/>
        <end position="149"/>
    </location>
</feature>
<proteinExistence type="inferred from homology"/>
<evidence type="ECO:0000313" key="10">
    <source>
        <dbReference type="EMBL" id="CDF87363.1"/>
    </source>
</evidence>
<keyword evidence="11" id="KW-1185">Reference proteome</keyword>
<evidence type="ECO:0000256" key="5">
    <source>
        <dbReference type="ARBA" id="ARBA00022989"/>
    </source>
</evidence>
<comment type="subcellular location">
    <subcellularLocation>
        <location evidence="1">Membrane</location>
        <topology evidence="1">Multi-pass membrane protein</topology>
    </subcellularLocation>
</comment>
<dbReference type="InterPro" id="IPR005829">
    <property type="entry name" value="Sugar_transporter_CS"/>
</dbReference>
<dbReference type="PANTHER" id="PTHR48022">
    <property type="entry name" value="PLASTIDIC GLUCOSE TRANSPORTER 4"/>
    <property type="match status" value="1"/>
</dbReference>
<dbReference type="PROSITE" id="PS00217">
    <property type="entry name" value="SUGAR_TRANSPORT_2"/>
    <property type="match status" value="1"/>
</dbReference>
<dbReference type="SUPFAM" id="SSF103473">
    <property type="entry name" value="MFS general substrate transporter"/>
    <property type="match status" value="1"/>
</dbReference>
<feature type="transmembrane region" description="Helical" evidence="8">
    <location>
        <begin position="50"/>
        <end position="74"/>
    </location>
</feature>
<dbReference type="InterPro" id="IPR003663">
    <property type="entry name" value="Sugar/inositol_transpt"/>
</dbReference>